<keyword evidence="1" id="KW-0812">Transmembrane</keyword>
<feature type="transmembrane region" description="Helical" evidence="1">
    <location>
        <begin position="37"/>
        <end position="57"/>
    </location>
</feature>
<name>A0ABS4FZK9_9CLOT</name>
<protein>
    <submittedName>
        <fullName evidence="2">Uncharacterized protein</fullName>
    </submittedName>
</protein>
<reference evidence="2 3" key="1">
    <citation type="submission" date="2021-03" db="EMBL/GenBank/DDBJ databases">
        <title>Genomic Encyclopedia of Type Strains, Phase IV (KMG-IV): sequencing the most valuable type-strain genomes for metagenomic binning, comparative biology and taxonomic classification.</title>
        <authorList>
            <person name="Goeker M."/>
        </authorList>
    </citation>
    <scope>NUCLEOTIDE SEQUENCE [LARGE SCALE GENOMIC DNA]</scope>
    <source>
        <strain evidence="2 3">DSM 6139</strain>
    </source>
</reference>
<feature type="transmembrane region" description="Helical" evidence="1">
    <location>
        <begin position="78"/>
        <end position="97"/>
    </location>
</feature>
<accession>A0ABS4FZK9</accession>
<evidence type="ECO:0000313" key="3">
    <source>
        <dbReference type="Proteomes" id="UP001519271"/>
    </source>
</evidence>
<sequence>MKSIVPSFLKYLVLIIIAILGEFLIRSLSAGSPDEFYNIPLFLGTAAAYLMFGLVLGSDVIAASLRTRSKLEIDVPRLSLGIATLIVFATIGFMGLFEPGNNFSPNGVFQFVLKGKGFPALFLTLSGYFISSSFKKSDRMF</sequence>
<evidence type="ECO:0000313" key="2">
    <source>
        <dbReference type="EMBL" id="MBP1917738.1"/>
    </source>
</evidence>
<keyword evidence="3" id="KW-1185">Reference proteome</keyword>
<keyword evidence="1" id="KW-1133">Transmembrane helix</keyword>
<comment type="caution">
    <text evidence="2">The sequence shown here is derived from an EMBL/GenBank/DDBJ whole genome shotgun (WGS) entry which is preliminary data.</text>
</comment>
<feature type="transmembrane region" description="Helical" evidence="1">
    <location>
        <begin position="117"/>
        <end position="134"/>
    </location>
</feature>
<gene>
    <name evidence="2" type="ORF">J2Z34_000201</name>
</gene>
<dbReference type="EMBL" id="JAGGKC010000001">
    <property type="protein sequence ID" value="MBP1917738.1"/>
    <property type="molecule type" value="Genomic_DNA"/>
</dbReference>
<dbReference type="RefSeq" id="WP_209457981.1">
    <property type="nucleotide sequence ID" value="NZ_JAGGKC010000001.1"/>
</dbReference>
<proteinExistence type="predicted"/>
<organism evidence="2 3">
    <name type="scientific">Youngiibacter multivorans</name>
    <dbReference type="NCBI Taxonomy" id="937251"/>
    <lineage>
        <taxon>Bacteria</taxon>
        <taxon>Bacillati</taxon>
        <taxon>Bacillota</taxon>
        <taxon>Clostridia</taxon>
        <taxon>Eubacteriales</taxon>
        <taxon>Clostridiaceae</taxon>
        <taxon>Youngiibacter</taxon>
    </lineage>
</organism>
<evidence type="ECO:0000256" key="1">
    <source>
        <dbReference type="SAM" id="Phobius"/>
    </source>
</evidence>
<dbReference type="Proteomes" id="UP001519271">
    <property type="component" value="Unassembled WGS sequence"/>
</dbReference>
<keyword evidence="1" id="KW-0472">Membrane</keyword>
<feature type="transmembrane region" description="Helical" evidence="1">
    <location>
        <begin position="7"/>
        <end position="25"/>
    </location>
</feature>